<proteinExistence type="predicted"/>
<organism evidence="1 2">
    <name type="scientific">Pseudotabrizicola alkalilacus</name>
    <dbReference type="NCBI Taxonomy" id="2305252"/>
    <lineage>
        <taxon>Bacteria</taxon>
        <taxon>Pseudomonadati</taxon>
        <taxon>Pseudomonadota</taxon>
        <taxon>Alphaproteobacteria</taxon>
        <taxon>Rhodobacterales</taxon>
        <taxon>Paracoccaceae</taxon>
        <taxon>Pseudotabrizicola</taxon>
    </lineage>
</organism>
<comment type="caution">
    <text evidence="1">The sequence shown here is derived from an EMBL/GenBank/DDBJ whole genome shotgun (WGS) entry which is preliminary data.</text>
</comment>
<sequence>MDIVAAIYPETTPPHEWKLRRCIVTDVFLDDADGSISCEISYGTSQPTSYGWPHLHIHNSSDLSAMCLSKDTRFVMGQRAIWPWTPEYFNCMYGRPTPKLGHLLPDYHREFEYCMMQYEAAQQDKAEQKDIAG</sequence>
<keyword evidence="2" id="KW-1185">Reference proteome</keyword>
<evidence type="ECO:0000313" key="2">
    <source>
        <dbReference type="Proteomes" id="UP000284547"/>
    </source>
</evidence>
<name>A0A411YY22_9RHOB</name>
<protein>
    <submittedName>
        <fullName evidence="1">Uncharacterized protein</fullName>
    </submittedName>
</protein>
<dbReference type="AlphaFoldDB" id="A0A411YY22"/>
<gene>
    <name evidence="1" type="ORF">D1012_18780</name>
</gene>
<reference evidence="1 2" key="1">
    <citation type="submission" date="2018-08" db="EMBL/GenBank/DDBJ databases">
        <title>Flavobacterium tibetense sp. nov., isolated from a wetland YonghuCo on Tibetan Plateau.</title>
        <authorList>
            <person name="Phurbu D."/>
            <person name="Lu H."/>
            <person name="Xing P."/>
        </authorList>
    </citation>
    <scope>NUCLEOTIDE SEQUENCE [LARGE SCALE GENOMIC DNA]</scope>
    <source>
        <strain evidence="1 2">DJC</strain>
    </source>
</reference>
<accession>A0A411YY22</accession>
<dbReference type="Proteomes" id="UP000284547">
    <property type="component" value="Unassembled WGS sequence"/>
</dbReference>
<evidence type="ECO:0000313" key="1">
    <source>
        <dbReference type="EMBL" id="RGP35635.1"/>
    </source>
</evidence>
<dbReference type="EMBL" id="QWEY01000013">
    <property type="protein sequence ID" value="RGP35635.1"/>
    <property type="molecule type" value="Genomic_DNA"/>
</dbReference>